<evidence type="ECO:0000256" key="1">
    <source>
        <dbReference type="SAM" id="MobiDB-lite"/>
    </source>
</evidence>
<dbReference type="AlphaFoldDB" id="A0A5M9MN70"/>
<feature type="region of interest" description="Disordered" evidence="1">
    <location>
        <begin position="82"/>
        <end position="108"/>
    </location>
</feature>
<dbReference type="RefSeq" id="XP_033426737.1">
    <property type="nucleotide sequence ID" value="XM_033570705.1"/>
</dbReference>
<gene>
    <name evidence="2" type="ORF">ATNIH1004_006069</name>
</gene>
<feature type="compositionally biased region" description="Basic and acidic residues" evidence="1">
    <location>
        <begin position="95"/>
        <end position="108"/>
    </location>
</feature>
<dbReference type="EMBL" id="QUQM01000004">
    <property type="protein sequence ID" value="KAA8647376.1"/>
    <property type="molecule type" value="Genomic_DNA"/>
</dbReference>
<name>A0A5M9MN70_9EURO</name>
<evidence type="ECO:0000313" key="3">
    <source>
        <dbReference type="Proteomes" id="UP000324241"/>
    </source>
</evidence>
<comment type="caution">
    <text evidence="2">The sequence shown here is derived from an EMBL/GenBank/DDBJ whole genome shotgun (WGS) entry which is preliminary data.</text>
</comment>
<sequence length="169" mass="18659">MTGQLRRTTSVGPALRPARFVGIKGVLETTAVNRRCENQAASLADGIGEGGGENENNERAMVTEIAAPRCVAVTGTLEEMSTSKKDFSGGPWGHADPHLDGRRQENLVEGDPFRKSRYRIFEQDTSSHESRRYDASTNTAFAFLPESGEEEIADVIIFLRRRYLRLGEA</sequence>
<evidence type="ECO:0000313" key="2">
    <source>
        <dbReference type="EMBL" id="KAA8647376.1"/>
    </source>
</evidence>
<organism evidence="2 3">
    <name type="scientific">Aspergillus tanneri</name>
    <dbReference type="NCBI Taxonomy" id="1220188"/>
    <lineage>
        <taxon>Eukaryota</taxon>
        <taxon>Fungi</taxon>
        <taxon>Dikarya</taxon>
        <taxon>Ascomycota</taxon>
        <taxon>Pezizomycotina</taxon>
        <taxon>Eurotiomycetes</taxon>
        <taxon>Eurotiomycetidae</taxon>
        <taxon>Eurotiales</taxon>
        <taxon>Aspergillaceae</taxon>
        <taxon>Aspergillus</taxon>
        <taxon>Aspergillus subgen. Circumdati</taxon>
    </lineage>
</organism>
<dbReference type="Proteomes" id="UP000324241">
    <property type="component" value="Unassembled WGS sequence"/>
</dbReference>
<reference evidence="2 3" key="1">
    <citation type="submission" date="2019-08" db="EMBL/GenBank/DDBJ databases">
        <title>The genome sequence of a newly discovered highly antifungal drug resistant Aspergillus species, Aspergillus tanneri NIH 1004.</title>
        <authorList>
            <person name="Mounaud S."/>
            <person name="Singh I."/>
            <person name="Joardar V."/>
            <person name="Pakala S."/>
            <person name="Pakala S."/>
            <person name="Venepally P."/>
            <person name="Chung J.K."/>
            <person name="Losada L."/>
            <person name="Nierman W.C."/>
        </authorList>
    </citation>
    <scope>NUCLEOTIDE SEQUENCE [LARGE SCALE GENOMIC DNA]</scope>
    <source>
        <strain evidence="2 3">NIH1004</strain>
    </source>
</reference>
<proteinExistence type="predicted"/>
<accession>A0A5M9MN70</accession>
<protein>
    <submittedName>
        <fullName evidence="2">Uncharacterized protein</fullName>
    </submittedName>
</protein>
<dbReference type="GeneID" id="54328771"/>